<gene>
    <name evidence="12" type="ORF">DFP98_114101</name>
</gene>
<dbReference type="InterPro" id="IPR011006">
    <property type="entry name" value="CheY-like_superfamily"/>
</dbReference>
<evidence type="ECO:0000256" key="9">
    <source>
        <dbReference type="SAM" id="Phobius"/>
    </source>
</evidence>
<dbReference type="Gene3D" id="1.10.287.130">
    <property type="match status" value="1"/>
</dbReference>
<dbReference type="SUPFAM" id="SSF47384">
    <property type="entry name" value="Homodimeric domain of signal transducing histidine kinase"/>
    <property type="match status" value="1"/>
</dbReference>
<evidence type="ECO:0000256" key="2">
    <source>
        <dbReference type="ARBA" id="ARBA00012438"/>
    </source>
</evidence>
<feature type="transmembrane region" description="Helical" evidence="9">
    <location>
        <begin position="334"/>
        <end position="352"/>
    </location>
</feature>
<dbReference type="SUPFAM" id="SSF52172">
    <property type="entry name" value="CheY-like"/>
    <property type="match status" value="1"/>
</dbReference>
<dbReference type="InterPro" id="IPR011623">
    <property type="entry name" value="7TMR_DISM_rcpt_extracell_dom1"/>
</dbReference>
<evidence type="ECO:0000259" key="11">
    <source>
        <dbReference type="PROSITE" id="PS50110"/>
    </source>
</evidence>
<keyword evidence="6" id="KW-0067">ATP-binding</keyword>
<dbReference type="CDD" id="cd00156">
    <property type="entry name" value="REC"/>
    <property type="match status" value="1"/>
</dbReference>
<feature type="transmembrane region" description="Helical" evidence="9">
    <location>
        <begin position="364"/>
        <end position="385"/>
    </location>
</feature>
<dbReference type="CDD" id="cd00082">
    <property type="entry name" value="HisKA"/>
    <property type="match status" value="1"/>
</dbReference>
<dbReference type="PANTHER" id="PTHR34220">
    <property type="entry name" value="SENSOR HISTIDINE KINASE YPDA"/>
    <property type="match status" value="1"/>
</dbReference>
<dbReference type="PROSITE" id="PS50109">
    <property type="entry name" value="HIS_KIN"/>
    <property type="match status" value="2"/>
</dbReference>
<evidence type="ECO:0000259" key="10">
    <source>
        <dbReference type="PROSITE" id="PS50109"/>
    </source>
</evidence>
<feature type="transmembrane region" description="Helical" evidence="9">
    <location>
        <begin position="214"/>
        <end position="232"/>
    </location>
</feature>
<dbReference type="Pfam" id="PF00072">
    <property type="entry name" value="Response_reg"/>
    <property type="match status" value="1"/>
</dbReference>
<dbReference type="Gene3D" id="3.30.565.10">
    <property type="entry name" value="Histidine kinase-like ATPase, C-terminal domain"/>
    <property type="match status" value="2"/>
</dbReference>
<dbReference type="InterPro" id="IPR050640">
    <property type="entry name" value="Bact_2-comp_sensor_kinase"/>
</dbReference>
<evidence type="ECO:0000256" key="8">
    <source>
        <dbReference type="PROSITE-ProRule" id="PRU00169"/>
    </source>
</evidence>
<keyword evidence="9" id="KW-0812">Transmembrane</keyword>
<name>A0A3D9JP44_9BACL</name>
<protein>
    <recommendedName>
        <fullName evidence="2">histidine kinase</fullName>
        <ecNumber evidence="2">2.7.13.3</ecNumber>
    </recommendedName>
</protein>
<dbReference type="SMART" id="SM00388">
    <property type="entry name" value="HisKA"/>
    <property type="match status" value="1"/>
</dbReference>
<dbReference type="Pfam" id="PF06580">
    <property type="entry name" value="His_kinase"/>
    <property type="match status" value="1"/>
</dbReference>
<dbReference type="InterPro" id="IPR001789">
    <property type="entry name" value="Sig_transdc_resp-reg_receiver"/>
</dbReference>
<evidence type="ECO:0000256" key="4">
    <source>
        <dbReference type="ARBA" id="ARBA00022741"/>
    </source>
</evidence>
<feature type="domain" description="Histidine kinase" evidence="10">
    <location>
        <begin position="921"/>
        <end position="1019"/>
    </location>
</feature>
<dbReference type="InterPro" id="IPR036890">
    <property type="entry name" value="HATPase_C_sf"/>
</dbReference>
<dbReference type="GO" id="GO:0000155">
    <property type="term" value="F:phosphorelay sensor kinase activity"/>
    <property type="evidence" value="ECO:0007669"/>
    <property type="project" value="InterPro"/>
</dbReference>
<evidence type="ECO:0000256" key="3">
    <source>
        <dbReference type="ARBA" id="ARBA00022679"/>
    </source>
</evidence>
<dbReference type="EMBL" id="QRDZ01000014">
    <property type="protein sequence ID" value="RED75740.1"/>
    <property type="molecule type" value="Genomic_DNA"/>
</dbReference>
<dbReference type="PROSITE" id="PS50110">
    <property type="entry name" value="RESPONSE_REGULATORY"/>
    <property type="match status" value="1"/>
</dbReference>
<dbReference type="InterPro" id="IPR003661">
    <property type="entry name" value="HisK_dim/P_dom"/>
</dbReference>
<keyword evidence="5" id="KW-0418">Kinase</keyword>
<feature type="modified residue" description="4-aspartylphosphate" evidence="8">
    <location>
        <position position="743"/>
    </location>
</feature>
<dbReference type="GO" id="GO:0005524">
    <property type="term" value="F:ATP binding"/>
    <property type="evidence" value="ECO:0007669"/>
    <property type="project" value="UniProtKB-KW"/>
</dbReference>
<keyword evidence="4" id="KW-0547">Nucleotide-binding</keyword>
<dbReference type="RefSeq" id="WP_116062055.1">
    <property type="nucleotide sequence ID" value="NZ_QRDZ01000014.1"/>
</dbReference>
<dbReference type="InterPro" id="IPR005467">
    <property type="entry name" value="His_kinase_dom"/>
</dbReference>
<dbReference type="AlphaFoldDB" id="A0A3D9JP44"/>
<dbReference type="Pfam" id="PF07695">
    <property type="entry name" value="7TMR-DISM_7TM"/>
    <property type="match status" value="1"/>
</dbReference>
<evidence type="ECO:0000256" key="7">
    <source>
        <dbReference type="ARBA" id="ARBA00023012"/>
    </source>
</evidence>
<dbReference type="GO" id="GO:0016020">
    <property type="term" value="C:membrane"/>
    <property type="evidence" value="ECO:0007669"/>
    <property type="project" value="InterPro"/>
</dbReference>
<keyword evidence="13" id="KW-1185">Reference proteome</keyword>
<feature type="transmembrane region" description="Helical" evidence="9">
    <location>
        <begin position="276"/>
        <end position="295"/>
    </location>
</feature>
<comment type="catalytic activity">
    <reaction evidence="1">
        <text>ATP + protein L-histidine = ADP + protein N-phospho-L-histidine.</text>
        <dbReference type="EC" id="2.7.13.3"/>
    </reaction>
</comment>
<dbReference type="SUPFAM" id="SSF55874">
    <property type="entry name" value="ATPase domain of HSP90 chaperone/DNA topoisomerase II/histidine kinase"/>
    <property type="match status" value="2"/>
</dbReference>
<dbReference type="PANTHER" id="PTHR34220:SF7">
    <property type="entry name" value="SENSOR HISTIDINE KINASE YPDA"/>
    <property type="match status" value="1"/>
</dbReference>
<keyword evidence="7" id="KW-0902">Two-component regulatory system</keyword>
<sequence length="1021" mass="111973">MTKYYWLKLLGSIVLLTLLPLCWIVAELRSEGDRSVPAENGIVNLHDRDMTTSGAVRLNGEWLLYPGLPLTEADFSKADKSPLRQGVAVNVPDVWNGLPGLESGLGTATYRLRVHLPDDASGIYGIRTTNIRMASRIYVNGEEVGGSGRPGLDREGTLPGNTPNVGFFKLQGSEADIVIQVANYSYASGGIVYPIWFGTQEAIVSSRELGLFEYWLTAGGFLIPALFLLLFFRLRRREAPLLQLGGFCVCSLLFVLTHGEKAALALLQALNYESVLRVQLISSAFVYYFLARYIVQLYPKFGVRLLDRLVLIISCIITFAGLALPTAQFSRFEVLLLVCSLLSIAYVLYVLIRAVMTRRENTLALTASIQSVLIILLVYLLNGFGYLENQAILPFTIVVFSAAQAYQIVSRFAHLLGHAERMSERLLQHDEWKDEFMLSTSYEIREPLRSIANLAAAAEQQEAGGGGSERLTMITGIARRLSYLVDDMIDFSLLKSGEAEYKRRVVLLPPVVRSVLELYPPQALPGWEVEVLSPNPPPLLADERRVGQIIHSLVAYALQHAGGAAVRLAIQAEEDRVALIIAAPGIGSALSTEREEPEFYRADESATESAERVRLSVTRRLIELGGGEWRARGLESEEDEALSISWPIASSEAIAAAAGASEASGRTLPAFDGDYREELAASAAPEAPGGSGSVLIVDDDRLGSQVMRQLLGEERLAIKTVASAEEGLSLLKEAGPFDLVIVDLVLPGMSGLELVRLIREHAAISELPVLLLSEGRLPDETLAGFRAGANDILVKSYETSELRARVGTLLELRSSVRRLVRTETAFLQAQIKPHFLFNAINTIMAVCRLNPPQAEALLLELSRYLRASFDFGNLEQRVPLHNELELVRSYLAIESARFDDRLRVEIEVGSGEWIPVPPLSIQPLVENAVRHGIMRKPEGGKVRILIEPAASGWRVTVEDDGVGISSDRLSEIGESTGDSGGVGLANISRRLRLMYGEQLHIESWPGEGTRVSFNIPRESGA</sequence>
<feature type="domain" description="Response regulatory" evidence="11">
    <location>
        <begin position="693"/>
        <end position="810"/>
    </location>
</feature>
<dbReference type="SMART" id="SM00448">
    <property type="entry name" value="REC"/>
    <property type="match status" value="1"/>
</dbReference>
<dbReference type="Gene3D" id="2.60.120.260">
    <property type="entry name" value="Galactose-binding domain-like"/>
    <property type="match status" value="1"/>
</dbReference>
<feature type="transmembrane region" description="Helical" evidence="9">
    <location>
        <begin position="239"/>
        <end position="256"/>
    </location>
</feature>
<dbReference type="InterPro" id="IPR008979">
    <property type="entry name" value="Galactose-bd-like_sf"/>
</dbReference>
<dbReference type="SMART" id="SM00387">
    <property type="entry name" value="HATPase_c"/>
    <property type="match status" value="1"/>
</dbReference>
<evidence type="ECO:0000256" key="6">
    <source>
        <dbReference type="ARBA" id="ARBA00022840"/>
    </source>
</evidence>
<feature type="domain" description="Histidine kinase" evidence="10">
    <location>
        <begin position="439"/>
        <end position="650"/>
    </location>
</feature>
<proteinExistence type="predicted"/>
<dbReference type="Gene3D" id="3.40.50.2300">
    <property type="match status" value="1"/>
</dbReference>
<evidence type="ECO:0000313" key="12">
    <source>
        <dbReference type="EMBL" id="RED75740.1"/>
    </source>
</evidence>
<comment type="caution">
    <text evidence="12">The sequence shown here is derived from an EMBL/GenBank/DDBJ whole genome shotgun (WGS) entry which is preliminary data.</text>
</comment>
<dbReference type="EC" id="2.7.13.3" evidence="2"/>
<feature type="transmembrane region" description="Helical" evidence="9">
    <location>
        <begin position="307"/>
        <end position="328"/>
    </location>
</feature>
<dbReference type="Proteomes" id="UP000256977">
    <property type="component" value="Unassembled WGS sequence"/>
</dbReference>
<keyword evidence="9" id="KW-1133">Transmembrane helix</keyword>
<evidence type="ECO:0000313" key="13">
    <source>
        <dbReference type="Proteomes" id="UP000256977"/>
    </source>
</evidence>
<keyword evidence="3" id="KW-0808">Transferase</keyword>
<dbReference type="InterPro" id="IPR010559">
    <property type="entry name" value="Sig_transdc_His_kin_internal"/>
</dbReference>
<dbReference type="InterPro" id="IPR003594">
    <property type="entry name" value="HATPase_dom"/>
</dbReference>
<evidence type="ECO:0000256" key="5">
    <source>
        <dbReference type="ARBA" id="ARBA00022777"/>
    </source>
</evidence>
<dbReference type="SUPFAM" id="SSF49785">
    <property type="entry name" value="Galactose-binding domain-like"/>
    <property type="match status" value="1"/>
</dbReference>
<keyword evidence="8" id="KW-0597">Phosphoprotein</keyword>
<evidence type="ECO:0000256" key="1">
    <source>
        <dbReference type="ARBA" id="ARBA00000085"/>
    </source>
</evidence>
<organism evidence="12 13">
    <name type="scientific">Cohnella phaseoli</name>
    <dbReference type="NCBI Taxonomy" id="456490"/>
    <lineage>
        <taxon>Bacteria</taxon>
        <taxon>Bacillati</taxon>
        <taxon>Bacillota</taxon>
        <taxon>Bacilli</taxon>
        <taxon>Bacillales</taxon>
        <taxon>Paenibacillaceae</taxon>
        <taxon>Cohnella</taxon>
    </lineage>
</organism>
<dbReference type="Pfam" id="PF02518">
    <property type="entry name" value="HATPase_c"/>
    <property type="match status" value="1"/>
</dbReference>
<dbReference type="OrthoDB" id="9809348at2"/>
<reference evidence="12 13" key="1">
    <citation type="submission" date="2018-07" db="EMBL/GenBank/DDBJ databases">
        <title>Genomic Encyclopedia of Type Strains, Phase III (KMG-III): the genomes of soil and plant-associated and newly described type strains.</title>
        <authorList>
            <person name="Whitman W."/>
        </authorList>
    </citation>
    <scope>NUCLEOTIDE SEQUENCE [LARGE SCALE GENOMIC DNA]</scope>
    <source>
        <strain evidence="12 13">CECT 7287</strain>
    </source>
</reference>
<dbReference type="InterPro" id="IPR036097">
    <property type="entry name" value="HisK_dim/P_sf"/>
</dbReference>
<keyword evidence="9" id="KW-0472">Membrane</keyword>
<accession>A0A3D9JP44</accession>